<dbReference type="InterPro" id="IPR001173">
    <property type="entry name" value="Glyco_trans_2-like"/>
</dbReference>
<dbReference type="Proteomes" id="UP000294901">
    <property type="component" value="Unassembled WGS sequence"/>
</dbReference>
<gene>
    <name evidence="9" type="ORF">C8E87_2319</name>
</gene>
<evidence type="ECO:0000256" key="2">
    <source>
        <dbReference type="ARBA" id="ARBA00022676"/>
    </source>
</evidence>
<dbReference type="AlphaFoldDB" id="A0A4V3C7R5"/>
<keyword evidence="10" id="KW-1185">Reference proteome</keyword>
<evidence type="ECO:0000313" key="9">
    <source>
        <dbReference type="EMBL" id="TDO38658.1"/>
    </source>
</evidence>
<dbReference type="GO" id="GO:0005886">
    <property type="term" value="C:plasma membrane"/>
    <property type="evidence" value="ECO:0007669"/>
    <property type="project" value="TreeGrafter"/>
</dbReference>
<feature type="transmembrane region" description="Helical" evidence="7">
    <location>
        <begin position="413"/>
        <end position="434"/>
    </location>
</feature>
<keyword evidence="2" id="KW-0328">Glycosyltransferase</keyword>
<keyword evidence="3 9" id="KW-0808">Transferase</keyword>
<evidence type="ECO:0000256" key="4">
    <source>
        <dbReference type="ARBA" id="ARBA00022692"/>
    </source>
</evidence>
<keyword evidence="6 7" id="KW-0472">Membrane</keyword>
<dbReference type="CDD" id="cd06421">
    <property type="entry name" value="CESA_CelA_like"/>
    <property type="match status" value="1"/>
</dbReference>
<dbReference type="PANTHER" id="PTHR43867">
    <property type="entry name" value="CELLULOSE SYNTHASE CATALYTIC SUBUNIT A [UDP-FORMING]"/>
    <property type="match status" value="1"/>
</dbReference>
<protein>
    <submittedName>
        <fullName evidence="9">Cellulose synthase/poly-beta-1,6-N-acetylglucosamine synthase-like glycosyltransferase</fullName>
    </submittedName>
</protein>
<feature type="transmembrane region" description="Helical" evidence="7">
    <location>
        <begin position="446"/>
        <end position="463"/>
    </location>
</feature>
<feature type="transmembrane region" description="Helical" evidence="7">
    <location>
        <begin position="70"/>
        <end position="92"/>
    </location>
</feature>
<keyword evidence="4 7" id="KW-0812">Transmembrane</keyword>
<reference evidence="9 10" key="1">
    <citation type="submission" date="2019-03" db="EMBL/GenBank/DDBJ databases">
        <title>Sequencing the genomes of 1000 actinobacteria strains.</title>
        <authorList>
            <person name="Klenk H.-P."/>
        </authorList>
    </citation>
    <scope>NUCLEOTIDE SEQUENCE [LARGE SCALE GENOMIC DNA]</scope>
    <source>
        <strain evidence="9 10">DSM 43805</strain>
    </source>
</reference>
<dbReference type="SUPFAM" id="SSF53448">
    <property type="entry name" value="Nucleotide-diphospho-sugar transferases"/>
    <property type="match status" value="1"/>
</dbReference>
<dbReference type="Pfam" id="PF13632">
    <property type="entry name" value="Glyco_trans_2_3"/>
    <property type="match status" value="1"/>
</dbReference>
<evidence type="ECO:0000259" key="8">
    <source>
        <dbReference type="Pfam" id="PF13632"/>
    </source>
</evidence>
<feature type="transmembrane region" description="Helical" evidence="7">
    <location>
        <begin position="553"/>
        <end position="572"/>
    </location>
</feature>
<comment type="caution">
    <text evidence="9">The sequence shown here is derived from an EMBL/GenBank/DDBJ whole genome shotgun (WGS) entry which is preliminary data.</text>
</comment>
<evidence type="ECO:0000256" key="6">
    <source>
        <dbReference type="ARBA" id="ARBA00023136"/>
    </source>
</evidence>
<dbReference type="RefSeq" id="WP_166661151.1">
    <property type="nucleotide sequence ID" value="NZ_BOMD01000018.1"/>
</dbReference>
<dbReference type="PANTHER" id="PTHR43867:SF2">
    <property type="entry name" value="CELLULOSE SYNTHASE CATALYTIC SUBUNIT A [UDP-FORMING]"/>
    <property type="match status" value="1"/>
</dbReference>
<name>A0A4V3C7R5_9ACTN</name>
<evidence type="ECO:0000256" key="5">
    <source>
        <dbReference type="ARBA" id="ARBA00022989"/>
    </source>
</evidence>
<proteinExistence type="predicted"/>
<organism evidence="9 10">
    <name type="scientific">Paractinoplanes brasiliensis</name>
    <dbReference type="NCBI Taxonomy" id="52695"/>
    <lineage>
        <taxon>Bacteria</taxon>
        <taxon>Bacillati</taxon>
        <taxon>Actinomycetota</taxon>
        <taxon>Actinomycetes</taxon>
        <taxon>Micromonosporales</taxon>
        <taxon>Micromonosporaceae</taxon>
        <taxon>Paractinoplanes</taxon>
    </lineage>
</organism>
<dbReference type="InterPro" id="IPR050321">
    <property type="entry name" value="Glycosyltr_2/OpgH_subfam"/>
</dbReference>
<accession>A0A4V3C7R5</accession>
<comment type="subcellular location">
    <subcellularLocation>
        <location evidence="1">Membrane</location>
        <topology evidence="1">Multi-pass membrane protein</topology>
    </subcellularLocation>
</comment>
<feature type="transmembrane region" description="Helical" evidence="7">
    <location>
        <begin position="104"/>
        <end position="125"/>
    </location>
</feature>
<dbReference type="Gene3D" id="3.90.550.10">
    <property type="entry name" value="Spore Coat Polysaccharide Biosynthesis Protein SpsA, Chain A"/>
    <property type="match status" value="1"/>
</dbReference>
<feature type="domain" description="Glycosyltransferase 2-like" evidence="8">
    <location>
        <begin position="247"/>
        <end position="435"/>
    </location>
</feature>
<evidence type="ECO:0000256" key="7">
    <source>
        <dbReference type="SAM" id="Phobius"/>
    </source>
</evidence>
<dbReference type="EMBL" id="SNWR01000001">
    <property type="protein sequence ID" value="TDO38658.1"/>
    <property type="molecule type" value="Genomic_DNA"/>
</dbReference>
<evidence type="ECO:0000256" key="1">
    <source>
        <dbReference type="ARBA" id="ARBA00004141"/>
    </source>
</evidence>
<dbReference type="InterPro" id="IPR029044">
    <property type="entry name" value="Nucleotide-diphossugar_trans"/>
</dbReference>
<dbReference type="GO" id="GO:0016758">
    <property type="term" value="F:hexosyltransferase activity"/>
    <property type="evidence" value="ECO:0007669"/>
    <property type="project" value="TreeGrafter"/>
</dbReference>
<evidence type="ECO:0000256" key="3">
    <source>
        <dbReference type="ARBA" id="ARBA00022679"/>
    </source>
</evidence>
<sequence length="583" mass="64746">MRKVQEKVPAPRRPTGRVSVSPALQAATMLLPARYNYSAYSVLAGPADPAPQGQEPYRVRMKRLARRRPFLTVLITMFAFAFESTFFGWLIASIELPDRSLNPAHYAGALMMIGATAAIELFRLVNVVTLCLSTLWARDPVPVVPDPTLRVAFLTTIVPGKEPVAMVERTLRAARNVRYGGTYDVWLLDEGDDPEVKAMCERLGVRHFSRKGREEFNTASGAFKARTKHGNYNSWVEVNGDDYDVFVSVDPDHVPMPNFCERLLGYFRDPDVGFVVGPQIYGNYDNLVTRWAESQQYLFHSLLQRAGNRRGIAMLVGTNNAVRIKALKSIGGLQDSITEDMATSLALHAGKWRSVYTPDVLAVGEGPSSWTDYFTQQHRWSRGTDEVVLRKFARLALKLGPGRALHYGLLMSYYPLTALAWLLGAINAFCYLALGAQGVHVPQEVWLMLYIDAALFQVGLYVFNRRHNTSPHEEAGSSGLTGMVASTLSTPIYVSSFVGALLRRTAGFVVTPKGDSTSPDRLATFAPGLRWAGFYVVLLVIAEVTGHVDNAMFVWPALNLLICLTPPALWFAQRRQRKKEPAA</sequence>
<evidence type="ECO:0000313" key="10">
    <source>
        <dbReference type="Proteomes" id="UP000294901"/>
    </source>
</evidence>
<keyword evidence="5 7" id="KW-1133">Transmembrane helix</keyword>